<dbReference type="PANTHER" id="PTHR42953">
    <property type="entry name" value="HIGH-AFFINITY ZINC UPTAKE SYSTEM PROTEIN ZNUA-RELATED"/>
    <property type="match status" value="1"/>
</dbReference>
<feature type="region of interest" description="Disordered" evidence="5">
    <location>
        <begin position="24"/>
        <end position="44"/>
    </location>
</feature>
<evidence type="ECO:0000256" key="5">
    <source>
        <dbReference type="SAM" id="MobiDB-lite"/>
    </source>
</evidence>
<feature type="compositionally biased region" description="Basic and acidic residues" evidence="5">
    <location>
        <begin position="143"/>
        <end position="158"/>
    </location>
</feature>
<reference evidence="7 8" key="1">
    <citation type="submission" date="2024-06" db="EMBL/GenBank/DDBJ databases">
        <title>Genomic Encyclopedia of Type Strains, Phase IV (KMG-IV): sequencing the most valuable type-strain genomes for metagenomic binning, comparative biology and taxonomic classification.</title>
        <authorList>
            <person name="Goeker M."/>
        </authorList>
    </citation>
    <scope>NUCLEOTIDE SEQUENCE [LARGE SCALE GENOMIC DNA]</scope>
    <source>
        <strain evidence="7 8">DSM 23520</strain>
    </source>
</reference>
<feature type="region of interest" description="Disordered" evidence="5">
    <location>
        <begin position="137"/>
        <end position="158"/>
    </location>
</feature>
<evidence type="ECO:0000256" key="3">
    <source>
        <dbReference type="ARBA" id="ARBA00022729"/>
    </source>
</evidence>
<sequence length="333" mass="37344">MKKLLIVIISIILFLAACGDTNDGNSSNGNTTESPSESKTTENESIGTIVTSIYPLEFIVSEIAGDIIDVETVVPAGADAHTYEPSTKEMINMASSDIFMYVGGGLEVFGETLADTVKDEGVEPFALTNQQDDLFASMEDNDHDGHNHDHDEGEDHTQDNNELDLHFWLDPARMAQAGELILSELTTMYPDQAEQFQSNYESFAEEMNELDQTYEEALSDKSVDILVAHEAFGYWEREYGIEQHGIRGLSSSQNPSQRELQQLFDSFEELDLNHVILEKNRDDSLATTIANEFDFTVYELHSLGSITEEDIEQNNDYIDIMNENLDVLKQTIQ</sequence>
<dbReference type="EMBL" id="JBEPMX010000008">
    <property type="protein sequence ID" value="MET3683704.1"/>
    <property type="molecule type" value="Genomic_DNA"/>
</dbReference>
<dbReference type="PANTHER" id="PTHR42953:SF3">
    <property type="entry name" value="HIGH-AFFINITY ZINC UPTAKE SYSTEM PROTEIN ZNUA"/>
    <property type="match status" value="1"/>
</dbReference>
<evidence type="ECO:0000256" key="1">
    <source>
        <dbReference type="ARBA" id="ARBA00011028"/>
    </source>
</evidence>
<dbReference type="Proteomes" id="UP001549167">
    <property type="component" value="Unassembled WGS sequence"/>
</dbReference>
<feature type="signal peptide" evidence="6">
    <location>
        <begin position="1"/>
        <end position="19"/>
    </location>
</feature>
<comment type="similarity">
    <text evidence="1">Belongs to the bacterial solute-binding protein 9 family.</text>
</comment>
<dbReference type="InterPro" id="IPR050492">
    <property type="entry name" value="Bact_metal-bind_prot9"/>
</dbReference>
<keyword evidence="8" id="KW-1185">Reference proteome</keyword>
<feature type="compositionally biased region" description="Low complexity" evidence="5">
    <location>
        <begin position="24"/>
        <end position="38"/>
    </location>
</feature>
<keyword evidence="2" id="KW-0813">Transport</keyword>
<feature type="chain" id="PRO_5045846880" evidence="6">
    <location>
        <begin position="20"/>
        <end position="333"/>
    </location>
</feature>
<feature type="coiled-coil region" evidence="4">
    <location>
        <begin position="193"/>
        <end position="220"/>
    </location>
</feature>
<evidence type="ECO:0000256" key="6">
    <source>
        <dbReference type="SAM" id="SignalP"/>
    </source>
</evidence>
<comment type="caution">
    <text evidence="7">The sequence shown here is derived from an EMBL/GenBank/DDBJ whole genome shotgun (WGS) entry which is preliminary data.</text>
</comment>
<evidence type="ECO:0000256" key="4">
    <source>
        <dbReference type="SAM" id="Coils"/>
    </source>
</evidence>
<evidence type="ECO:0000313" key="8">
    <source>
        <dbReference type="Proteomes" id="UP001549167"/>
    </source>
</evidence>
<keyword evidence="4" id="KW-0175">Coiled coil</keyword>
<accession>A0ABV2KVT5</accession>
<gene>
    <name evidence="7" type="ORF">ABID56_001813</name>
</gene>
<dbReference type="Gene3D" id="3.40.50.1980">
    <property type="entry name" value="Nitrogenase molybdenum iron protein domain"/>
    <property type="match status" value="2"/>
</dbReference>
<name>A0ABV2KVT5_9BACI</name>
<organism evidence="7 8">
    <name type="scientific">Alkalibacillus flavidus</name>
    <dbReference type="NCBI Taxonomy" id="546021"/>
    <lineage>
        <taxon>Bacteria</taxon>
        <taxon>Bacillati</taxon>
        <taxon>Bacillota</taxon>
        <taxon>Bacilli</taxon>
        <taxon>Bacillales</taxon>
        <taxon>Bacillaceae</taxon>
        <taxon>Alkalibacillus</taxon>
    </lineage>
</organism>
<dbReference type="SUPFAM" id="SSF53807">
    <property type="entry name" value="Helical backbone' metal receptor"/>
    <property type="match status" value="1"/>
</dbReference>
<protein>
    <submittedName>
        <fullName evidence="7">Zinc transport system substrate-binding protein</fullName>
    </submittedName>
</protein>
<evidence type="ECO:0000313" key="7">
    <source>
        <dbReference type="EMBL" id="MET3683704.1"/>
    </source>
</evidence>
<evidence type="ECO:0000256" key="2">
    <source>
        <dbReference type="ARBA" id="ARBA00022448"/>
    </source>
</evidence>
<dbReference type="RefSeq" id="WP_354220341.1">
    <property type="nucleotide sequence ID" value="NZ_JBEPMX010000008.1"/>
</dbReference>
<keyword evidence="3 6" id="KW-0732">Signal</keyword>
<dbReference type="Pfam" id="PF01297">
    <property type="entry name" value="ZnuA"/>
    <property type="match status" value="1"/>
</dbReference>
<dbReference type="InterPro" id="IPR006127">
    <property type="entry name" value="ZnuA-like"/>
</dbReference>
<proteinExistence type="inferred from homology"/>
<dbReference type="PROSITE" id="PS51257">
    <property type="entry name" value="PROKAR_LIPOPROTEIN"/>
    <property type="match status" value="1"/>
</dbReference>